<gene>
    <name evidence="2" type="ORF">MNBD_BACTEROID07-906</name>
</gene>
<keyword evidence="1" id="KW-1133">Transmembrane helix</keyword>
<dbReference type="AlphaFoldDB" id="A0A3B0UWL7"/>
<keyword evidence="1" id="KW-0812">Transmembrane</keyword>
<proteinExistence type="predicted"/>
<reference evidence="2" key="1">
    <citation type="submission" date="2018-06" db="EMBL/GenBank/DDBJ databases">
        <authorList>
            <person name="Zhirakovskaya E."/>
        </authorList>
    </citation>
    <scope>NUCLEOTIDE SEQUENCE</scope>
</reference>
<protein>
    <submittedName>
        <fullName evidence="2">Uncharacterized protein</fullName>
    </submittedName>
</protein>
<organism evidence="2">
    <name type="scientific">hydrothermal vent metagenome</name>
    <dbReference type="NCBI Taxonomy" id="652676"/>
    <lineage>
        <taxon>unclassified sequences</taxon>
        <taxon>metagenomes</taxon>
        <taxon>ecological metagenomes</taxon>
    </lineage>
</organism>
<evidence type="ECO:0000256" key="1">
    <source>
        <dbReference type="SAM" id="Phobius"/>
    </source>
</evidence>
<feature type="transmembrane region" description="Helical" evidence="1">
    <location>
        <begin position="13"/>
        <end position="33"/>
    </location>
</feature>
<name>A0A3B0UWL7_9ZZZZ</name>
<evidence type="ECO:0000313" key="2">
    <source>
        <dbReference type="EMBL" id="VAW29767.1"/>
    </source>
</evidence>
<dbReference type="EMBL" id="UOET01000422">
    <property type="protein sequence ID" value="VAW29767.1"/>
    <property type="molecule type" value="Genomic_DNA"/>
</dbReference>
<sequence>MSSGFLYNLNIDLLWQALIIWVLAHIFITGLKLQQEKEE</sequence>
<accession>A0A3B0UWL7</accession>
<keyword evidence="1" id="KW-0472">Membrane</keyword>